<dbReference type="Proteomes" id="UP001489004">
    <property type="component" value="Unassembled WGS sequence"/>
</dbReference>
<evidence type="ECO:0000256" key="1">
    <source>
        <dbReference type="ARBA" id="ARBA00006315"/>
    </source>
</evidence>
<evidence type="ECO:0008006" key="4">
    <source>
        <dbReference type="Google" id="ProtNLM"/>
    </source>
</evidence>
<dbReference type="PANTHER" id="PTHR11060:SF0">
    <property type="entry name" value="PROTEIN MEMO1"/>
    <property type="match status" value="1"/>
</dbReference>
<dbReference type="InterPro" id="IPR002737">
    <property type="entry name" value="MEMO1_fam"/>
</dbReference>
<dbReference type="NCBIfam" id="TIGR04336">
    <property type="entry name" value="AmmeMemoSam_B"/>
    <property type="match status" value="1"/>
</dbReference>
<dbReference type="AlphaFoldDB" id="A0AAW1R477"/>
<dbReference type="Gene3D" id="3.40.830.10">
    <property type="entry name" value="LigB-like"/>
    <property type="match status" value="1"/>
</dbReference>
<dbReference type="EMBL" id="JALJOR010000001">
    <property type="protein sequence ID" value="KAK9828484.1"/>
    <property type="molecule type" value="Genomic_DNA"/>
</dbReference>
<dbReference type="CDD" id="cd07361">
    <property type="entry name" value="MEMO_like"/>
    <property type="match status" value="1"/>
</dbReference>
<name>A0AAW1R477_9CHLO</name>
<dbReference type="PANTHER" id="PTHR11060">
    <property type="entry name" value="PROTEIN MEMO1"/>
    <property type="match status" value="1"/>
</dbReference>
<evidence type="ECO:0000313" key="3">
    <source>
        <dbReference type="Proteomes" id="UP001489004"/>
    </source>
</evidence>
<evidence type="ECO:0000313" key="2">
    <source>
        <dbReference type="EMBL" id="KAK9828484.1"/>
    </source>
</evidence>
<sequence>MPRIARRPTHAGSWYDDDAILLSQKITDWMEAATAEPGVHARAIIGPHAGHSYCGRVMAYAYKQIDPSKVSRIFLLGPSHHVHTRKCLLSTATIYSTPLGDVHIDSDTVAELRASGEFGDMELAVDEAEHSLELHVPFIAHHMGQRPYKLVPIMVGALRPESEAHYGRLLSPYLEDPGNLFVFSSDFCHWGSRFGYTFFDNSHKTIHQCIKWLDRQGMDMIEKGDPAAFTDYLRQYGNTICGRHPIGVCLNMLQHGRVPHTIKFTQYDQSSRCLRPQDSSVSYASAVITAGQ</sequence>
<proteinExistence type="inferred from homology"/>
<organism evidence="2 3">
    <name type="scientific">[Myrmecia] bisecta</name>
    <dbReference type="NCBI Taxonomy" id="41462"/>
    <lineage>
        <taxon>Eukaryota</taxon>
        <taxon>Viridiplantae</taxon>
        <taxon>Chlorophyta</taxon>
        <taxon>core chlorophytes</taxon>
        <taxon>Trebouxiophyceae</taxon>
        <taxon>Trebouxiales</taxon>
        <taxon>Trebouxiaceae</taxon>
        <taxon>Myrmecia</taxon>
    </lineage>
</organism>
<dbReference type="Pfam" id="PF01875">
    <property type="entry name" value="Memo"/>
    <property type="match status" value="1"/>
</dbReference>
<reference evidence="2 3" key="1">
    <citation type="journal article" date="2024" name="Nat. Commun.">
        <title>Phylogenomics reveals the evolutionary origins of lichenization in chlorophyte algae.</title>
        <authorList>
            <person name="Puginier C."/>
            <person name="Libourel C."/>
            <person name="Otte J."/>
            <person name="Skaloud P."/>
            <person name="Haon M."/>
            <person name="Grisel S."/>
            <person name="Petersen M."/>
            <person name="Berrin J.G."/>
            <person name="Delaux P.M."/>
            <person name="Dal Grande F."/>
            <person name="Keller J."/>
        </authorList>
    </citation>
    <scope>NUCLEOTIDE SEQUENCE [LARGE SCALE GENOMIC DNA]</scope>
    <source>
        <strain evidence="2 3">SAG 2043</strain>
    </source>
</reference>
<dbReference type="HAMAP" id="MF_00055">
    <property type="entry name" value="MEMO1"/>
    <property type="match status" value="1"/>
</dbReference>
<comment type="similarity">
    <text evidence="1">Belongs to the MEMO1 family.</text>
</comment>
<protein>
    <recommendedName>
        <fullName evidence="4">Protein MEMO1</fullName>
    </recommendedName>
</protein>
<keyword evidence="3" id="KW-1185">Reference proteome</keyword>
<gene>
    <name evidence="2" type="ORF">WJX72_000241</name>
</gene>
<accession>A0AAW1R477</accession>
<comment type="caution">
    <text evidence="2">The sequence shown here is derived from an EMBL/GenBank/DDBJ whole genome shotgun (WGS) entry which is preliminary data.</text>
</comment>